<evidence type="ECO:0000256" key="1">
    <source>
        <dbReference type="ARBA" id="ARBA00008857"/>
    </source>
</evidence>
<dbReference type="KEGG" id="vck:PG915_04075"/>
<dbReference type="InterPro" id="IPR002104">
    <property type="entry name" value="Integrase_catalytic"/>
</dbReference>
<dbReference type="Pfam" id="PF00589">
    <property type="entry name" value="Phage_integrase"/>
    <property type="match status" value="1"/>
</dbReference>
<dbReference type="EMBL" id="CP115920">
    <property type="protein sequence ID" value="XCD16738.1"/>
    <property type="molecule type" value="Genomic_DNA"/>
</dbReference>
<keyword evidence="3 5" id="KW-0238">DNA-binding</keyword>
<gene>
    <name evidence="9" type="ORF">PG915_04075</name>
</gene>
<dbReference type="CDD" id="cd00801">
    <property type="entry name" value="INT_P4_C"/>
    <property type="match status" value="1"/>
</dbReference>
<dbReference type="InterPro" id="IPR038488">
    <property type="entry name" value="Integrase_DNA-bd_sf"/>
</dbReference>
<name>A0AAU8BL50_9VIBR</name>
<dbReference type="GO" id="GO:0015074">
    <property type="term" value="P:DNA integration"/>
    <property type="evidence" value="ECO:0007669"/>
    <property type="project" value="UniProtKB-KW"/>
</dbReference>
<feature type="compositionally biased region" description="Polar residues" evidence="6">
    <location>
        <begin position="7"/>
        <end position="16"/>
    </location>
</feature>
<dbReference type="PANTHER" id="PTHR30629">
    <property type="entry name" value="PROPHAGE INTEGRASE"/>
    <property type="match status" value="1"/>
</dbReference>
<accession>A0AAU8BL50</accession>
<dbReference type="PANTHER" id="PTHR30629:SF6">
    <property type="entry name" value="PROPHAGE INTEGRASE INTA-RELATED"/>
    <property type="match status" value="1"/>
</dbReference>
<dbReference type="PROSITE" id="PS51900">
    <property type="entry name" value="CB"/>
    <property type="match status" value="1"/>
</dbReference>
<evidence type="ECO:0000256" key="2">
    <source>
        <dbReference type="ARBA" id="ARBA00022908"/>
    </source>
</evidence>
<dbReference type="InterPro" id="IPR013762">
    <property type="entry name" value="Integrase-like_cat_sf"/>
</dbReference>
<dbReference type="InterPro" id="IPR044068">
    <property type="entry name" value="CB"/>
</dbReference>
<feature type="domain" description="Tyr recombinase" evidence="7">
    <location>
        <begin position="209"/>
        <end position="387"/>
    </location>
</feature>
<dbReference type="AlphaFoldDB" id="A0AAU8BL50"/>
<dbReference type="Pfam" id="PF13356">
    <property type="entry name" value="Arm-DNA-bind_3"/>
    <property type="match status" value="1"/>
</dbReference>
<dbReference type="Gene3D" id="1.10.443.10">
    <property type="entry name" value="Intergrase catalytic core"/>
    <property type="match status" value="1"/>
</dbReference>
<dbReference type="RefSeq" id="WP_353497974.1">
    <property type="nucleotide sequence ID" value="NZ_CP115920.1"/>
</dbReference>
<dbReference type="InterPro" id="IPR025166">
    <property type="entry name" value="Integrase_DNA_bind_dom"/>
</dbReference>
<dbReference type="SUPFAM" id="SSF56349">
    <property type="entry name" value="DNA breaking-rejoining enzymes"/>
    <property type="match status" value="1"/>
</dbReference>
<dbReference type="Gene3D" id="1.10.150.130">
    <property type="match status" value="1"/>
</dbReference>
<feature type="domain" description="Core-binding (CB)" evidence="8">
    <location>
        <begin position="105"/>
        <end position="186"/>
    </location>
</feature>
<sequence>MAKSIKPLSTTQVSKSKPQDKEYSLGDGNGLLLRIKPNGTKSWIFNYTHPVTKKRKNIGLGVFPDITLASAREKTREMRQLVAEGIDPKTHRDNKLVAEQLAVEDTLKTVAMEWFELKRDSVSSDYADDIWRSLELHIFPNLGQLPIRDILAPTVIKQLRPLEQQGSLETVKRVCQRINEVMIYATNMGKIEANPLADIKQVFRKPKTMHMKTIEPKNLSFLMNAMSKVNTKMATRCAFEFQLHTLTRPVECATAEWSEIDTDKRLWVIPKEKMKMKRDHKIPLTDATLQLLEFMKPISFGQQYIFPSSKTPSSHMNSQSVNAVIKRAGMAGILVSHGMRSIGSTALNEQGFDKDAIELCLAHVDQNTIRDIYNNAEYLEKRRNIMAWWSDYILTASFNANTIAKPTPA</sequence>
<evidence type="ECO:0000256" key="5">
    <source>
        <dbReference type="PROSITE-ProRule" id="PRU01248"/>
    </source>
</evidence>
<protein>
    <submittedName>
        <fullName evidence="9">Integrase domain-containing protein</fullName>
    </submittedName>
</protein>
<organism evidence="9">
    <name type="scientific">Vibrio chaetopteri</name>
    <dbReference type="NCBI Taxonomy" id="3016528"/>
    <lineage>
        <taxon>Bacteria</taxon>
        <taxon>Pseudomonadati</taxon>
        <taxon>Pseudomonadota</taxon>
        <taxon>Gammaproteobacteria</taxon>
        <taxon>Vibrionales</taxon>
        <taxon>Vibrionaceae</taxon>
        <taxon>Vibrio</taxon>
    </lineage>
</organism>
<dbReference type="PROSITE" id="PS51898">
    <property type="entry name" value="TYR_RECOMBINASE"/>
    <property type="match status" value="1"/>
</dbReference>
<keyword evidence="4" id="KW-0233">DNA recombination</keyword>
<comment type="similarity">
    <text evidence="1">Belongs to the 'phage' integrase family.</text>
</comment>
<dbReference type="Pfam" id="PF22022">
    <property type="entry name" value="Phage_int_M"/>
    <property type="match status" value="1"/>
</dbReference>
<dbReference type="NCBIfam" id="NF007246">
    <property type="entry name" value="PRK09692.1"/>
    <property type="match status" value="1"/>
</dbReference>
<dbReference type="Gene3D" id="3.30.160.390">
    <property type="entry name" value="Integrase, DNA-binding domain"/>
    <property type="match status" value="1"/>
</dbReference>
<reference evidence="9" key="1">
    <citation type="submission" date="2023-01" db="EMBL/GenBank/DDBJ databases">
        <title>Vibrio sp. CB1-14 genome sequencing.</title>
        <authorList>
            <person name="Otstavnykh N."/>
            <person name="Isaeva M."/>
            <person name="Meleshko D."/>
        </authorList>
    </citation>
    <scope>NUCLEOTIDE SEQUENCE</scope>
    <source>
        <strain evidence="9">CB1-14</strain>
    </source>
</reference>
<dbReference type="InterPro" id="IPR011010">
    <property type="entry name" value="DNA_brk_join_enz"/>
</dbReference>
<keyword evidence="2" id="KW-0229">DNA integration</keyword>
<dbReference type="GO" id="GO:0006310">
    <property type="term" value="P:DNA recombination"/>
    <property type="evidence" value="ECO:0007669"/>
    <property type="project" value="UniProtKB-KW"/>
</dbReference>
<dbReference type="InterPro" id="IPR010998">
    <property type="entry name" value="Integrase_recombinase_N"/>
</dbReference>
<dbReference type="InterPro" id="IPR050808">
    <property type="entry name" value="Phage_Integrase"/>
</dbReference>
<evidence type="ECO:0000313" key="9">
    <source>
        <dbReference type="EMBL" id="XCD16738.1"/>
    </source>
</evidence>
<evidence type="ECO:0000256" key="6">
    <source>
        <dbReference type="SAM" id="MobiDB-lite"/>
    </source>
</evidence>
<evidence type="ECO:0000259" key="8">
    <source>
        <dbReference type="PROSITE" id="PS51900"/>
    </source>
</evidence>
<proteinExistence type="inferred from homology"/>
<evidence type="ECO:0000256" key="4">
    <source>
        <dbReference type="ARBA" id="ARBA00023172"/>
    </source>
</evidence>
<dbReference type="InterPro" id="IPR053876">
    <property type="entry name" value="Phage_int_M"/>
</dbReference>
<evidence type="ECO:0000259" key="7">
    <source>
        <dbReference type="PROSITE" id="PS51898"/>
    </source>
</evidence>
<evidence type="ECO:0000256" key="3">
    <source>
        <dbReference type="ARBA" id="ARBA00023125"/>
    </source>
</evidence>
<feature type="region of interest" description="Disordered" evidence="6">
    <location>
        <begin position="1"/>
        <end position="22"/>
    </location>
</feature>
<dbReference type="GO" id="GO:0003677">
    <property type="term" value="F:DNA binding"/>
    <property type="evidence" value="ECO:0007669"/>
    <property type="project" value="UniProtKB-UniRule"/>
</dbReference>